<name>A0A1X2I0C8_9FUNG</name>
<keyword evidence="1" id="KW-0812">Transmembrane</keyword>
<dbReference type="AlphaFoldDB" id="A0A1X2I0C8"/>
<evidence type="ECO:0000313" key="3">
    <source>
        <dbReference type="Proteomes" id="UP000193560"/>
    </source>
</evidence>
<keyword evidence="1" id="KW-1133">Transmembrane helix</keyword>
<evidence type="ECO:0000256" key="1">
    <source>
        <dbReference type="SAM" id="Phobius"/>
    </source>
</evidence>
<evidence type="ECO:0000313" key="2">
    <source>
        <dbReference type="EMBL" id="ORZ06436.1"/>
    </source>
</evidence>
<feature type="transmembrane region" description="Helical" evidence="1">
    <location>
        <begin position="25"/>
        <end position="49"/>
    </location>
</feature>
<comment type="caution">
    <text evidence="2">The sequence shown here is derived from an EMBL/GenBank/DDBJ whole genome shotgun (WGS) entry which is preliminary data.</text>
</comment>
<sequence>MTLMQFVNGRLTAAFYPRLPKMMSAYFIGFADVIECSHGTIGIMFLLIFHKCIRKLISVFKQQLS</sequence>
<accession>A0A1X2I0C8</accession>
<gene>
    <name evidence="2" type="ORF">BCR42DRAFT_427142</name>
</gene>
<proteinExistence type="predicted"/>
<dbReference type="Proteomes" id="UP000193560">
    <property type="component" value="Unassembled WGS sequence"/>
</dbReference>
<keyword evidence="3" id="KW-1185">Reference proteome</keyword>
<reference evidence="2 3" key="1">
    <citation type="submission" date="2016-07" db="EMBL/GenBank/DDBJ databases">
        <title>Pervasive Adenine N6-methylation of Active Genes in Fungi.</title>
        <authorList>
            <consortium name="DOE Joint Genome Institute"/>
            <person name="Mondo S.J."/>
            <person name="Dannebaum R.O."/>
            <person name="Kuo R.C."/>
            <person name="Labutti K."/>
            <person name="Haridas S."/>
            <person name="Kuo A."/>
            <person name="Salamov A."/>
            <person name="Ahrendt S.R."/>
            <person name="Lipzen A."/>
            <person name="Sullivan W."/>
            <person name="Andreopoulos W.B."/>
            <person name="Clum A."/>
            <person name="Lindquist E."/>
            <person name="Daum C."/>
            <person name="Ramamoorthy G.K."/>
            <person name="Gryganskyi A."/>
            <person name="Culley D."/>
            <person name="Magnuson J.K."/>
            <person name="James T.Y."/>
            <person name="O'Malley M.A."/>
            <person name="Stajich J.E."/>
            <person name="Spatafora J.W."/>
            <person name="Visel A."/>
            <person name="Grigoriev I.V."/>
        </authorList>
    </citation>
    <scope>NUCLEOTIDE SEQUENCE [LARGE SCALE GENOMIC DNA]</scope>
    <source>
        <strain evidence="2 3">NRRL 1336</strain>
    </source>
</reference>
<dbReference type="EMBL" id="MCGE01000039">
    <property type="protein sequence ID" value="ORZ06436.1"/>
    <property type="molecule type" value="Genomic_DNA"/>
</dbReference>
<keyword evidence="1" id="KW-0472">Membrane</keyword>
<organism evidence="2 3">
    <name type="scientific">Absidia repens</name>
    <dbReference type="NCBI Taxonomy" id="90262"/>
    <lineage>
        <taxon>Eukaryota</taxon>
        <taxon>Fungi</taxon>
        <taxon>Fungi incertae sedis</taxon>
        <taxon>Mucoromycota</taxon>
        <taxon>Mucoromycotina</taxon>
        <taxon>Mucoromycetes</taxon>
        <taxon>Mucorales</taxon>
        <taxon>Cunninghamellaceae</taxon>
        <taxon>Absidia</taxon>
    </lineage>
</organism>
<protein>
    <submittedName>
        <fullName evidence="2">Uncharacterized protein</fullName>
    </submittedName>
</protein>